<gene>
    <name evidence="2" type="ORF">DILT_LOCUS4908</name>
</gene>
<proteinExistence type="predicted"/>
<name>A0A3P7LB61_DIBLA</name>
<reference evidence="2 3" key="1">
    <citation type="submission" date="2018-11" db="EMBL/GenBank/DDBJ databases">
        <authorList>
            <consortium name="Pathogen Informatics"/>
        </authorList>
    </citation>
    <scope>NUCLEOTIDE SEQUENCE [LARGE SCALE GENOMIC DNA]</scope>
</reference>
<sequence length="180" mass="19857">MSETTESREKAKVKKTVKVSMLQKQNLSEQFAEIDLVEKSKFNENEDDPRVEPCTSGQQANSVAARLRDYVEGPEHFTYSSNINGQVVIDEEHHNQDPTETSVTVGEPDILRAISAHEEHSKFKTPLTIGTLFGPKVQDVPSTATAHINELPGLANPHGHSTEARAGISRTNQTNSSRHS</sequence>
<evidence type="ECO:0000256" key="1">
    <source>
        <dbReference type="SAM" id="MobiDB-lite"/>
    </source>
</evidence>
<accession>A0A3P7LB61</accession>
<keyword evidence="3" id="KW-1185">Reference proteome</keyword>
<dbReference type="Proteomes" id="UP000281553">
    <property type="component" value="Unassembled WGS sequence"/>
</dbReference>
<evidence type="ECO:0000313" key="2">
    <source>
        <dbReference type="EMBL" id="VDN09077.1"/>
    </source>
</evidence>
<organism evidence="2 3">
    <name type="scientific">Dibothriocephalus latus</name>
    <name type="common">Fish tapeworm</name>
    <name type="synonym">Diphyllobothrium latum</name>
    <dbReference type="NCBI Taxonomy" id="60516"/>
    <lineage>
        <taxon>Eukaryota</taxon>
        <taxon>Metazoa</taxon>
        <taxon>Spiralia</taxon>
        <taxon>Lophotrochozoa</taxon>
        <taxon>Platyhelminthes</taxon>
        <taxon>Cestoda</taxon>
        <taxon>Eucestoda</taxon>
        <taxon>Diphyllobothriidea</taxon>
        <taxon>Diphyllobothriidae</taxon>
        <taxon>Dibothriocephalus</taxon>
    </lineage>
</organism>
<dbReference type="AlphaFoldDB" id="A0A3P7LB61"/>
<feature type="compositionally biased region" description="Polar residues" evidence="1">
    <location>
        <begin position="169"/>
        <end position="180"/>
    </location>
</feature>
<evidence type="ECO:0000313" key="3">
    <source>
        <dbReference type="Proteomes" id="UP000281553"/>
    </source>
</evidence>
<feature type="region of interest" description="Disordered" evidence="1">
    <location>
        <begin position="150"/>
        <end position="180"/>
    </location>
</feature>
<protein>
    <submittedName>
        <fullName evidence="2">Uncharacterized protein</fullName>
    </submittedName>
</protein>
<dbReference type="EMBL" id="UYRU01046346">
    <property type="protein sequence ID" value="VDN09077.1"/>
    <property type="molecule type" value="Genomic_DNA"/>
</dbReference>